<keyword evidence="4" id="KW-0472">Membrane</keyword>
<dbReference type="SUPFAM" id="SSF88713">
    <property type="entry name" value="Glycoside hydrolase/deacetylase"/>
    <property type="match status" value="1"/>
</dbReference>
<protein>
    <recommendedName>
        <fullName evidence="5">NodB homology domain-containing protein</fullName>
    </recommendedName>
</protein>
<keyword evidence="4" id="KW-0812">Transmembrane</keyword>
<sequence>MIRGVLDSIADMRNYSNRRKFITAIGSIGTASLAGCSSILGGKDGSNLLDSTDSSNSTTDTDTPDGISTSGKSVDKFNNMSSQWEVQYGKPTTTTKDVFQGDQSVVLRPKKNGKQATAKISRTFYPEALDLSNHDLSLAAKVNKPDTVKIRAEIIAPAQSAMLTATRHIPKELNGWVRFDLGYTDKQGNPVLGNVAKINLQIGPMNKPFEVLIDDLRKVPKGNKGKVMFQFDDGHVSAYETVYPLFKEKDWTGSVAIIPDAVGGDDRITEANMREMGKNGWDMVGHASELLPKYSSEKQRRILQETKRYLNVKGFKRGSEHFIVPYHRVNSASLKHINELFKTAYLQGGGPNNARRPSNPAFISRVNGESIRGTRQIVNMAAEFNQLAVIYYHEIGGEGLPVNALKKVIDHVANKDVDVITPSQFVDNSHW</sequence>
<organism evidence="6 7">
    <name type="scientific">Halocatena pleomorpha</name>
    <dbReference type="NCBI Taxonomy" id="1785090"/>
    <lineage>
        <taxon>Archaea</taxon>
        <taxon>Methanobacteriati</taxon>
        <taxon>Methanobacteriota</taxon>
        <taxon>Stenosarchaea group</taxon>
        <taxon>Halobacteria</taxon>
        <taxon>Halobacteriales</taxon>
        <taxon>Natronomonadaceae</taxon>
        <taxon>Halocatena</taxon>
    </lineage>
</organism>
<feature type="region of interest" description="Disordered" evidence="3">
    <location>
        <begin position="50"/>
        <end position="75"/>
    </location>
</feature>
<dbReference type="Pfam" id="PF01522">
    <property type="entry name" value="Polysacc_deac_1"/>
    <property type="match status" value="1"/>
</dbReference>
<keyword evidence="2" id="KW-0732">Signal</keyword>
<evidence type="ECO:0000313" key="7">
    <source>
        <dbReference type="Proteomes" id="UP000282322"/>
    </source>
</evidence>
<feature type="compositionally biased region" description="Polar residues" evidence="3">
    <location>
        <begin position="66"/>
        <end position="75"/>
    </location>
</feature>
<feature type="transmembrane region" description="Helical" evidence="4">
    <location>
        <begin position="21"/>
        <end position="41"/>
    </location>
</feature>
<keyword evidence="4" id="KW-1133">Transmembrane helix</keyword>
<accession>A0A3P3R3I3</accession>
<evidence type="ECO:0000256" key="4">
    <source>
        <dbReference type="SAM" id="Phobius"/>
    </source>
</evidence>
<evidence type="ECO:0000256" key="3">
    <source>
        <dbReference type="SAM" id="MobiDB-lite"/>
    </source>
</evidence>
<dbReference type="GO" id="GO:0005975">
    <property type="term" value="P:carbohydrate metabolic process"/>
    <property type="evidence" value="ECO:0007669"/>
    <property type="project" value="InterPro"/>
</dbReference>
<dbReference type="InterPro" id="IPR011330">
    <property type="entry name" value="Glyco_hydro/deAcase_b/a-brl"/>
</dbReference>
<proteinExistence type="predicted"/>
<dbReference type="InterPro" id="IPR002509">
    <property type="entry name" value="NODB_dom"/>
</dbReference>
<comment type="subcellular location">
    <subcellularLocation>
        <location evidence="1">Secreted</location>
    </subcellularLocation>
</comment>
<keyword evidence="7" id="KW-1185">Reference proteome</keyword>
<reference evidence="6 7" key="1">
    <citation type="submission" date="2018-11" db="EMBL/GenBank/DDBJ databases">
        <title>Taxonoimc description of Halomarina strain SPP-AMP-1.</title>
        <authorList>
            <person name="Pal Y."/>
            <person name="Srinivasana K."/>
            <person name="Verma A."/>
            <person name="Kumar P."/>
        </authorList>
    </citation>
    <scope>NUCLEOTIDE SEQUENCE [LARGE SCALE GENOMIC DNA]</scope>
    <source>
        <strain evidence="6 7">SPP-AMP-1</strain>
    </source>
</reference>
<dbReference type="CDD" id="cd10970">
    <property type="entry name" value="CE4_DAC_u1_6s"/>
    <property type="match status" value="1"/>
</dbReference>
<dbReference type="AlphaFoldDB" id="A0A3P3R3I3"/>
<dbReference type="PANTHER" id="PTHR34216">
    <property type="match status" value="1"/>
</dbReference>
<evidence type="ECO:0000259" key="5">
    <source>
        <dbReference type="Pfam" id="PF01522"/>
    </source>
</evidence>
<dbReference type="GO" id="GO:0016810">
    <property type="term" value="F:hydrolase activity, acting on carbon-nitrogen (but not peptide) bonds"/>
    <property type="evidence" value="ECO:0007669"/>
    <property type="project" value="InterPro"/>
</dbReference>
<evidence type="ECO:0000313" key="6">
    <source>
        <dbReference type="EMBL" id="RRJ28037.1"/>
    </source>
</evidence>
<dbReference type="InterPro" id="IPR051398">
    <property type="entry name" value="Polysacch_Deacetylase"/>
</dbReference>
<dbReference type="EMBL" id="RRCH01000042">
    <property type="protein sequence ID" value="RRJ28037.1"/>
    <property type="molecule type" value="Genomic_DNA"/>
</dbReference>
<gene>
    <name evidence="6" type="ORF">EIK79_16770</name>
</gene>
<evidence type="ECO:0000256" key="1">
    <source>
        <dbReference type="ARBA" id="ARBA00004613"/>
    </source>
</evidence>
<dbReference type="PANTHER" id="PTHR34216:SF3">
    <property type="entry name" value="POLY-BETA-1,6-N-ACETYL-D-GLUCOSAMINE N-DEACETYLASE"/>
    <property type="match status" value="1"/>
</dbReference>
<dbReference type="Proteomes" id="UP000282322">
    <property type="component" value="Unassembled WGS sequence"/>
</dbReference>
<feature type="domain" description="NodB homology" evidence="5">
    <location>
        <begin position="222"/>
        <end position="340"/>
    </location>
</feature>
<name>A0A3P3R3I3_9EURY</name>
<feature type="compositionally biased region" description="Low complexity" evidence="3">
    <location>
        <begin position="50"/>
        <end position="61"/>
    </location>
</feature>
<dbReference type="Gene3D" id="3.20.20.370">
    <property type="entry name" value="Glycoside hydrolase/deacetylase"/>
    <property type="match status" value="1"/>
</dbReference>
<evidence type="ECO:0000256" key="2">
    <source>
        <dbReference type="ARBA" id="ARBA00022729"/>
    </source>
</evidence>
<dbReference type="GO" id="GO:0005576">
    <property type="term" value="C:extracellular region"/>
    <property type="evidence" value="ECO:0007669"/>
    <property type="project" value="UniProtKB-SubCell"/>
</dbReference>
<comment type="caution">
    <text evidence="6">The sequence shown here is derived from an EMBL/GenBank/DDBJ whole genome shotgun (WGS) entry which is preliminary data.</text>
</comment>